<dbReference type="EMBL" id="JAFCLK010000081">
    <property type="protein sequence ID" value="MBR1141588.1"/>
    <property type="molecule type" value="Genomic_DNA"/>
</dbReference>
<dbReference type="Proteomes" id="UP001314635">
    <property type="component" value="Unassembled WGS sequence"/>
</dbReference>
<accession>A0ABS5GJT2</accession>
<evidence type="ECO:0000313" key="1">
    <source>
        <dbReference type="EMBL" id="MBR1141588.1"/>
    </source>
</evidence>
<protein>
    <recommendedName>
        <fullName evidence="3">Secreted protein</fullName>
    </recommendedName>
</protein>
<keyword evidence="2" id="KW-1185">Reference proteome</keyword>
<dbReference type="RefSeq" id="WP_172241688.1">
    <property type="nucleotide sequence ID" value="NZ_JABFDP010000034.1"/>
</dbReference>
<evidence type="ECO:0000313" key="2">
    <source>
        <dbReference type="Proteomes" id="UP001314635"/>
    </source>
</evidence>
<gene>
    <name evidence="1" type="ORF">JQ619_38205</name>
</gene>
<sequence length="128" mass="13014">MVPQLGLLQATASLNAVAPPLFPSTTAAVAGFIPLFVDWDEPDDDFAAEPPELDDAERALCVVDVFACADSLSLLATPTFAVAGVAAEAEGLTADEPELALLDIDPAVAAPPALELTALPAEPLPAPP</sequence>
<name>A0ABS5GJT2_9BRAD</name>
<comment type="caution">
    <text evidence="1">The sequence shown here is derived from an EMBL/GenBank/DDBJ whole genome shotgun (WGS) entry which is preliminary data.</text>
</comment>
<reference evidence="2" key="1">
    <citation type="journal article" date="2021" name="ISME J.">
        <title>Evolutionary origin and ecological implication of a unique nif island in free-living Bradyrhizobium lineages.</title>
        <authorList>
            <person name="Tao J."/>
        </authorList>
    </citation>
    <scope>NUCLEOTIDE SEQUENCE [LARGE SCALE GENOMIC DNA]</scope>
    <source>
        <strain evidence="2">SZCCT0094</strain>
    </source>
</reference>
<proteinExistence type="predicted"/>
<evidence type="ECO:0008006" key="3">
    <source>
        <dbReference type="Google" id="ProtNLM"/>
    </source>
</evidence>
<organism evidence="1 2">
    <name type="scientific">Bradyrhizobium denitrificans</name>
    <dbReference type="NCBI Taxonomy" id="2734912"/>
    <lineage>
        <taxon>Bacteria</taxon>
        <taxon>Pseudomonadati</taxon>
        <taxon>Pseudomonadota</taxon>
        <taxon>Alphaproteobacteria</taxon>
        <taxon>Hyphomicrobiales</taxon>
        <taxon>Nitrobacteraceae</taxon>
        <taxon>Bradyrhizobium</taxon>
    </lineage>
</organism>